<dbReference type="SUPFAM" id="SSF53098">
    <property type="entry name" value="Ribonuclease H-like"/>
    <property type="match status" value="1"/>
</dbReference>
<keyword evidence="4" id="KW-1185">Reference proteome</keyword>
<proteinExistence type="predicted"/>
<comment type="caution">
    <text evidence="3">The sequence shown here is derived from an EMBL/GenBank/DDBJ whole genome shotgun (WGS) entry which is preliminary data.</text>
</comment>
<name>A0A9R1V824_LACSA</name>
<evidence type="ECO:0000259" key="2">
    <source>
        <dbReference type="Pfam" id="PF05699"/>
    </source>
</evidence>
<evidence type="ECO:0000256" key="1">
    <source>
        <dbReference type="SAM" id="Phobius"/>
    </source>
</evidence>
<dbReference type="EMBL" id="NBSK02000006">
    <property type="protein sequence ID" value="KAJ0200018.1"/>
    <property type="molecule type" value="Genomic_DNA"/>
</dbReference>
<dbReference type="PANTHER" id="PTHR23272">
    <property type="entry name" value="BED FINGER-RELATED"/>
    <property type="match status" value="1"/>
</dbReference>
<dbReference type="InterPro" id="IPR012337">
    <property type="entry name" value="RNaseH-like_sf"/>
</dbReference>
<organism evidence="3 4">
    <name type="scientific">Lactuca sativa</name>
    <name type="common">Garden lettuce</name>
    <dbReference type="NCBI Taxonomy" id="4236"/>
    <lineage>
        <taxon>Eukaryota</taxon>
        <taxon>Viridiplantae</taxon>
        <taxon>Streptophyta</taxon>
        <taxon>Embryophyta</taxon>
        <taxon>Tracheophyta</taxon>
        <taxon>Spermatophyta</taxon>
        <taxon>Magnoliopsida</taxon>
        <taxon>eudicotyledons</taxon>
        <taxon>Gunneridae</taxon>
        <taxon>Pentapetalae</taxon>
        <taxon>asterids</taxon>
        <taxon>campanulids</taxon>
        <taxon>Asterales</taxon>
        <taxon>Asteraceae</taxon>
        <taxon>Cichorioideae</taxon>
        <taxon>Cichorieae</taxon>
        <taxon>Lactucinae</taxon>
        <taxon>Lactuca</taxon>
    </lineage>
</organism>
<protein>
    <recommendedName>
        <fullName evidence="2">HAT C-terminal dimerisation domain-containing protein</fullName>
    </recommendedName>
</protein>
<dbReference type="Pfam" id="PF05699">
    <property type="entry name" value="Dimer_Tnp_hAT"/>
    <property type="match status" value="1"/>
</dbReference>
<dbReference type="Proteomes" id="UP000235145">
    <property type="component" value="Unassembled WGS sequence"/>
</dbReference>
<dbReference type="GO" id="GO:0046983">
    <property type="term" value="F:protein dimerization activity"/>
    <property type="evidence" value="ECO:0007669"/>
    <property type="project" value="InterPro"/>
</dbReference>
<evidence type="ECO:0000313" key="4">
    <source>
        <dbReference type="Proteomes" id="UP000235145"/>
    </source>
</evidence>
<keyword evidence="1" id="KW-0472">Membrane</keyword>
<evidence type="ECO:0000313" key="3">
    <source>
        <dbReference type="EMBL" id="KAJ0200018.1"/>
    </source>
</evidence>
<gene>
    <name evidence="3" type="ORF">LSAT_V11C600318080</name>
</gene>
<dbReference type="AlphaFoldDB" id="A0A9R1V824"/>
<dbReference type="InterPro" id="IPR008906">
    <property type="entry name" value="HATC_C_dom"/>
</dbReference>
<dbReference type="PANTHER" id="PTHR23272:SF190">
    <property type="entry name" value="ZINC FINGER, BED-TYPE-RELATED"/>
    <property type="match status" value="1"/>
</dbReference>
<feature type="transmembrane region" description="Helical" evidence="1">
    <location>
        <begin position="51"/>
        <end position="73"/>
    </location>
</feature>
<keyword evidence="1" id="KW-0812">Transmembrane</keyword>
<sequence length="114" mass="13462">MEMELIRYINEQSIKYNKDFDILLWWKQNASHYPSVSRMVKAFSMFMLMDILGLQISTVASLEAAFIEALIFIQDWVRKSRKLIVDNIDEILKDDEVANCLEEAINNELERENN</sequence>
<keyword evidence="1" id="KW-1133">Transmembrane helix</keyword>
<reference evidence="3 4" key="1">
    <citation type="journal article" date="2017" name="Nat. Commun.">
        <title>Genome assembly with in vitro proximity ligation data and whole-genome triplication in lettuce.</title>
        <authorList>
            <person name="Reyes-Chin-Wo S."/>
            <person name="Wang Z."/>
            <person name="Yang X."/>
            <person name="Kozik A."/>
            <person name="Arikit S."/>
            <person name="Song C."/>
            <person name="Xia L."/>
            <person name="Froenicke L."/>
            <person name="Lavelle D.O."/>
            <person name="Truco M.J."/>
            <person name="Xia R."/>
            <person name="Zhu S."/>
            <person name="Xu C."/>
            <person name="Xu H."/>
            <person name="Xu X."/>
            <person name="Cox K."/>
            <person name="Korf I."/>
            <person name="Meyers B.C."/>
            <person name="Michelmore R.W."/>
        </authorList>
    </citation>
    <scope>NUCLEOTIDE SEQUENCE [LARGE SCALE GENOMIC DNA]</scope>
    <source>
        <strain evidence="4">cv. Salinas</strain>
        <tissue evidence="3">Seedlings</tissue>
    </source>
</reference>
<accession>A0A9R1V824</accession>
<feature type="domain" description="HAT C-terminal dimerisation" evidence="2">
    <location>
        <begin position="4"/>
        <end position="66"/>
    </location>
</feature>